<dbReference type="RefSeq" id="WP_371753512.1">
    <property type="nucleotide sequence ID" value="NZ_JAYJLD010000007.1"/>
</dbReference>
<sequence length="288" mass="33123">MKENIHSLREALYDNRYVADDALATVLYLAGRLRRPLLLEGPAGVGKTELAKAMSEIRGGSFIRLQCYEGLDAAHALYDWDYPKQLLMARGIYESGEGRRPVNDLYSEYYLIERPLLKAVRSQSDSVLLIDEVDRTDEEFEALLLEFLAEFQITIPELGTFRADDPPMVILTSNRTRSLSDALRRRCLYFWIDFPSLEREIETIKLRVPGLSDELIRQIARSAKKMRQWSLLKPPGMAETIEWAEAMVELNADSLNEEWLSLTLGCVIKTQEDMEFVRQKGLSLLWNL</sequence>
<dbReference type="EMBL" id="JAYJLD010000007">
    <property type="protein sequence ID" value="MEB3101398.1"/>
    <property type="molecule type" value="Genomic_DNA"/>
</dbReference>
<comment type="caution">
    <text evidence="2">The sequence shown here is derived from an EMBL/GenBank/DDBJ whole genome shotgun (WGS) entry which is preliminary data.</text>
</comment>
<dbReference type="Proteomes" id="UP001310386">
    <property type="component" value="Unassembled WGS sequence"/>
</dbReference>
<dbReference type="Gene3D" id="3.40.50.300">
    <property type="entry name" value="P-loop containing nucleotide triphosphate hydrolases"/>
    <property type="match status" value="1"/>
</dbReference>
<reference evidence="2" key="1">
    <citation type="submission" date="2023-12" db="EMBL/GenBank/DDBJ databases">
        <title>Fervidustalea candida gen. nov., sp. nov., a novel member of the family Paenibacillaceae isolated from a geothermal area.</title>
        <authorList>
            <person name="Li W.-J."/>
            <person name="Jiao J.-Y."/>
            <person name="Chen Y."/>
        </authorList>
    </citation>
    <scope>NUCLEOTIDE SEQUENCE</scope>
    <source>
        <strain evidence="2">SYSU GA230002</strain>
    </source>
</reference>
<feature type="domain" description="AAA+ ATPase" evidence="1">
    <location>
        <begin position="33"/>
        <end position="193"/>
    </location>
</feature>
<dbReference type="SUPFAM" id="SSF52540">
    <property type="entry name" value="P-loop containing nucleoside triphosphate hydrolases"/>
    <property type="match status" value="1"/>
</dbReference>
<evidence type="ECO:0000259" key="1">
    <source>
        <dbReference type="SMART" id="SM00382"/>
    </source>
</evidence>
<accession>A0ABU5ZFW9</accession>
<dbReference type="CDD" id="cd00009">
    <property type="entry name" value="AAA"/>
    <property type="match status" value="1"/>
</dbReference>
<dbReference type="PANTHER" id="PTHR42759:SF1">
    <property type="entry name" value="MAGNESIUM-CHELATASE SUBUNIT CHLD"/>
    <property type="match status" value="1"/>
</dbReference>
<evidence type="ECO:0000313" key="2">
    <source>
        <dbReference type="EMBL" id="MEB3101398.1"/>
    </source>
</evidence>
<dbReference type="InterPro" id="IPR027417">
    <property type="entry name" value="P-loop_NTPase"/>
</dbReference>
<dbReference type="InterPro" id="IPR003593">
    <property type="entry name" value="AAA+_ATPase"/>
</dbReference>
<dbReference type="InterPro" id="IPR050764">
    <property type="entry name" value="CbbQ/NirQ/NorQ/GpvN"/>
</dbReference>
<name>A0ABU5ZFW9_9BACL</name>
<dbReference type="InterPro" id="IPR003959">
    <property type="entry name" value="ATPase_AAA_core"/>
</dbReference>
<dbReference type="PANTHER" id="PTHR42759">
    <property type="entry name" value="MOXR FAMILY PROTEIN"/>
    <property type="match status" value="1"/>
</dbReference>
<protein>
    <submittedName>
        <fullName evidence="2">MoxR family ATPase</fullName>
    </submittedName>
</protein>
<organism evidence="2 3">
    <name type="scientific">Ferviditalea candida</name>
    <dbReference type="NCBI Taxonomy" id="3108399"/>
    <lineage>
        <taxon>Bacteria</taxon>
        <taxon>Bacillati</taxon>
        <taxon>Bacillota</taxon>
        <taxon>Bacilli</taxon>
        <taxon>Bacillales</taxon>
        <taxon>Paenibacillaceae</taxon>
        <taxon>Ferviditalea</taxon>
    </lineage>
</organism>
<proteinExistence type="predicted"/>
<evidence type="ECO:0000313" key="3">
    <source>
        <dbReference type="Proteomes" id="UP001310386"/>
    </source>
</evidence>
<dbReference type="Pfam" id="PF00004">
    <property type="entry name" value="AAA"/>
    <property type="match status" value="1"/>
</dbReference>
<keyword evidence="3" id="KW-1185">Reference proteome</keyword>
<dbReference type="SMART" id="SM00382">
    <property type="entry name" value="AAA"/>
    <property type="match status" value="1"/>
</dbReference>
<gene>
    <name evidence="2" type="ORF">VF724_06935</name>
</gene>